<dbReference type="PANTHER" id="PTHR43557">
    <property type="entry name" value="APOPTOSIS-INDUCING FACTOR 1"/>
    <property type="match status" value="1"/>
</dbReference>
<dbReference type="PANTHER" id="PTHR43557:SF2">
    <property type="entry name" value="RIESKE DOMAIN-CONTAINING PROTEIN-RELATED"/>
    <property type="match status" value="1"/>
</dbReference>
<protein>
    <submittedName>
        <fullName evidence="6">FAD-dependent oxidoreductase</fullName>
    </submittedName>
</protein>
<evidence type="ECO:0000259" key="5">
    <source>
        <dbReference type="Pfam" id="PF07992"/>
    </source>
</evidence>
<dbReference type="Gene3D" id="3.30.390.30">
    <property type="match status" value="1"/>
</dbReference>
<organism evidence="6 7">
    <name type="scientific">Pseudonocardia acidicola</name>
    <dbReference type="NCBI Taxonomy" id="2724939"/>
    <lineage>
        <taxon>Bacteria</taxon>
        <taxon>Bacillati</taxon>
        <taxon>Actinomycetota</taxon>
        <taxon>Actinomycetes</taxon>
        <taxon>Pseudonocardiales</taxon>
        <taxon>Pseudonocardiaceae</taxon>
        <taxon>Pseudonocardia</taxon>
    </lineage>
</organism>
<keyword evidence="4" id="KW-0560">Oxidoreductase</keyword>
<sequence>MDAANTDRLVIVGGGPAALSAARGYRACGGAGEIRLISDDRARPYDRPPLSKEYLRGETTAESLPMEPAEFYDEQRVTVDLDRTVATIHPGDRYVVLGDGERLDYRTCVLATGAAPRRLPVPGADHPGVLVLRSLDDARALRAAAGRAGTAVIIGSGFIGCEAAASLAGRGLRVTVVSSEEVPHAARLGPEVGRRIAGWLREQGVDVIGGAEVIAVADGRRVELDGRPPVAADLILMATGVSPRTEPAATAGIVLRDGRIPVDERMRTQVPGILAAGDVTLARNAAAGRHLAVEHWGEAVAMGEIAGVTAAGGGARWDRAPGFWSTIGHRTCKYAAWGDGFDTVRVAEHGDGAFTAWYGREGVTVGVLTHGADDDYDRGRALVERHAPLPRR</sequence>
<dbReference type="PRINTS" id="PR00368">
    <property type="entry name" value="FADPNR"/>
</dbReference>
<dbReference type="Gene3D" id="3.50.50.60">
    <property type="entry name" value="FAD/NAD(P)-binding domain"/>
    <property type="match status" value="2"/>
</dbReference>
<evidence type="ECO:0000256" key="1">
    <source>
        <dbReference type="ARBA" id="ARBA00001974"/>
    </source>
</evidence>
<gene>
    <name evidence="6" type="ORF">HF526_13405</name>
</gene>
<dbReference type="Proteomes" id="UP000820669">
    <property type="component" value="Unassembled WGS sequence"/>
</dbReference>
<dbReference type="InterPro" id="IPR023753">
    <property type="entry name" value="FAD/NAD-binding_dom"/>
</dbReference>
<dbReference type="InterPro" id="IPR036188">
    <property type="entry name" value="FAD/NAD-bd_sf"/>
</dbReference>
<evidence type="ECO:0000256" key="2">
    <source>
        <dbReference type="ARBA" id="ARBA00022630"/>
    </source>
</evidence>
<reference evidence="6 7" key="1">
    <citation type="submission" date="2020-04" db="EMBL/GenBank/DDBJ databases">
        <authorList>
            <person name="Klaysubun C."/>
            <person name="Duangmal K."/>
            <person name="Lipun K."/>
        </authorList>
    </citation>
    <scope>NUCLEOTIDE SEQUENCE [LARGE SCALE GENOMIC DNA]</scope>
    <source>
        <strain evidence="6 7">K10HN5</strain>
    </source>
</reference>
<feature type="domain" description="FAD/NAD(P)-binding" evidence="5">
    <location>
        <begin position="8"/>
        <end position="303"/>
    </location>
</feature>
<keyword evidence="2" id="KW-0285">Flavoprotein</keyword>
<dbReference type="InterPro" id="IPR050446">
    <property type="entry name" value="FAD-oxidoreductase/Apoptosis"/>
</dbReference>
<dbReference type="SUPFAM" id="SSF55424">
    <property type="entry name" value="FAD/NAD-linked reductases, dimerisation (C-terminal) domain"/>
    <property type="match status" value="1"/>
</dbReference>
<accession>A0ABX1S9Q6</accession>
<evidence type="ECO:0000313" key="6">
    <source>
        <dbReference type="EMBL" id="NMH98301.1"/>
    </source>
</evidence>
<evidence type="ECO:0000256" key="3">
    <source>
        <dbReference type="ARBA" id="ARBA00022827"/>
    </source>
</evidence>
<comment type="cofactor">
    <cofactor evidence="1">
        <name>FAD</name>
        <dbReference type="ChEBI" id="CHEBI:57692"/>
    </cofactor>
</comment>
<dbReference type="Pfam" id="PF07992">
    <property type="entry name" value="Pyr_redox_2"/>
    <property type="match status" value="1"/>
</dbReference>
<dbReference type="PRINTS" id="PR00411">
    <property type="entry name" value="PNDRDTASEI"/>
</dbReference>
<dbReference type="RefSeq" id="WP_169381748.1">
    <property type="nucleotide sequence ID" value="NZ_JAAXLA010000021.1"/>
</dbReference>
<keyword evidence="7" id="KW-1185">Reference proteome</keyword>
<dbReference type="SUPFAM" id="SSF51905">
    <property type="entry name" value="FAD/NAD(P)-binding domain"/>
    <property type="match status" value="2"/>
</dbReference>
<comment type="caution">
    <text evidence="6">The sequence shown here is derived from an EMBL/GenBank/DDBJ whole genome shotgun (WGS) entry which is preliminary data.</text>
</comment>
<dbReference type="InterPro" id="IPR016156">
    <property type="entry name" value="FAD/NAD-linked_Rdtase_dimer_sf"/>
</dbReference>
<proteinExistence type="predicted"/>
<keyword evidence="3" id="KW-0274">FAD</keyword>
<name>A0ABX1S9Q6_9PSEU</name>
<dbReference type="EMBL" id="JAAXLA010000021">
    <property type="protein sequence ID" value="NMH98301.1"/>
    <property type="molecule type" value="Genomic_DNA"/>
</dbReference>
<evidence type="ECO:0000313" key="7">
    <source>
        <dbReference type="Proteomes" id="UP000820669"/>
    </source>
</evidence>
<evidence type="ECO:0000256" key="4">
    <source>
        <dbReference type="ARBA" id="ARBA00023002"/>
    </source>
</evidence>